<feature type="compositionally biased region" description="Basic and acidic residues" evidence="1">
    <location>
        <begin position="465"/>
        <end position="474"/>
    </location>
</feature>
<keyword evidence="4" id="KW-1185">Reference proteome</keyword>
<gene>
    <name evidence="3" type="ORF">EV383_5237</name>
</gene>
<dbReference type="OrthoDB" id="3576782at2"/>
<dbReference type="Proteomes" id="UP000291591">
    <property type="component" value="Unassembled WGS sequence"/>
</dbReference>
<feature type="region of interest" description="Disordered" evidence="1">
    <location>
        <begin position="1"/>
        <end position="44"/>
    </location>
</feature>
<evidence type="ECO:0000256" key="1">
    <source>
        <dbReference type="SAM" id="MobiDB-lite"/>
    </source>
</evidence>
<dbReference type="AlphaFoldDB" id="A0A4Q7V3V6"/>
<feature type="transmembrane region" description="Helical" evidence="2">
    <location>
        <begin position="112"/>
        <end position="132"/>
    </location>
</feature>
<feature type="transmembrane region" description="Helical" evidence="2">
    <location>
        <begin position="353"/>
        <end position="376"/>
    </location>
</feature>
<dbReference type="RefSeq" id="WP_130292316.1">
    <property type="nucleotide sequence ID" value="NZ_SHKL01000001.1"/>
</dbReference>
<keyword evidence="2" id="KW-0812">Transmembrane</keyword>
<feature type="compositionally biased region" description="Basic and acidic residues" evidence="1">
    <location>
        <begin position="548"/>
        <end position="563"/>
    </location>
</feature>
<name>A0A4Q7V3V6_PSEST</name>
<feature type="compositionally biased region" description="Basic and acidic residues" evidence="1">
    <location>
        <begin position="482"/>
        <end position="501"/>
    </location>
</feature>
<feature type="transmembrane region" description="Helical" evidence="2">
    <location>
        <begin position="144"/>
        <end position="166"/>
    </location>
</feature>
<feature type="transmembrane region" description="Helical" evidence="2">
    <location>
        <begin position="178"/>
        <end position="197"/>
    </location>
</feature>
<feature type="transmembrane region" description="Helical" evidence="2">
    <location>
        <begin position="217"/>
        <end position="239"/>
    </location>
</feature>
<dbReference type="InterPro" id="IPR045931">
    <property type="entry name" value="DUF6350"/>
</dbReference>
<feature type="transmembrane region" description="Helical" evidence="2">
    <location>
        <begin position="388"/>
        <end position="412"/>
    </location>
</feature>
<feature type="compositionally biased region" description="Low complexity" evidence="1">
    <location>
        <begin position="443"/>
        <end position="464"/>
    </location>
</feature>
<dbReference type="Pfam" id="PF19877">
    <property type="entry name" value="DUF6350"/>
    <property type="match status" value="1"/>
</dbReference>
<feature type="transmembrane region" description="Helical" evidence="2">
    <location>
        <begin position="51"/>
        <end position="74"/>
    </location>
</feature>
<feature type="transmembrane region" description="Helical" evidence="2">
    <location>
        <begin position="251"/>
        <end position="270"/>
    </location>
</feature>
<feature type="region of interest" description="Disordered" evidence="1">
    <location>
        <begin position="420"/>
        <end position="563"/>
    </location>
</feature>
<evidence type="ECO:0000313" key="3">
    <source>
        <dbReference type="EMBL" id="RZT88298.1"/>
    </source>
</evidence>
<evidence type="ECO:0000256" key="2">
    <source>
        <dbReference type="SAM" id="Phobius"/>
    </source>
</evidence>
<dbReference type="EMBL" id="SHKL01000001">
    <property type="protein sequence ID" value="RZT88298.1"/>
    <property type="molecule type" value="Genomic_DNA"/>
</dbReference>
<keyword evidence="2" id="KW-1133">Transmembrane helix</keyword>
<keyword evidence="2" id="KW-0472">Membrane</keyword>
<feature type="compositionally biased region" description="Basic and acidic residues" evidence="1">
    <location>
        <begin position="424"/>
        <end position="436"/>
    </location>
</feature>
<protein>
    <submittedName>
        <fullName evidence="3">Uncharacterized protein</fullName>
    </submittedName>
</protein>
<proteinExistence type="predicted"/>
<feature type="compositionally biased region" description="Polar residues" evidence="1">
    <location>
        <begin position="1"/>
        <end position="12"/>
    </location>
</feature>
<organism evidence="3 4">
    <name type="scientific">Pseudonocardia sediminis</name>
    <dbReference type="NCBI Taxonomy" id="1397368"/>
    <lineage>
        <taxon>Bacteria</taxon>
        <taxon>Bacillati</taxon>
        <taxon>Actinomycetota</taxon>
        <taxon>Actinomycetes</taxon>
        <taxon>Pseudonocardiales</taxon>
        <taxon>Pseudonocardiaceae</taxon>
        <taxon>Pseudonocardia</taxon>
    </lineage>
</organism>
<feature type="transmembrane region" description="Helical" evidence="2">
    <location>
        <begin position="317"/>
        <end position="341"/>
    </location>
</feature>
<evidence type="ECO:0000313" key="4">
    <source>
        <dbReference type="Proteomes" id="UP000291591"/>
    </source>
</evidence>
<reference evidence="3 4" key="1">
    <citation type="submission" date="2019-02" db="EMBL/GenBank/DDBJ databases">
        <title>Sequencing the genomes of 1000 actinobacteria strains.</title>
        <authorList>
            <person name="Klenk H.-P."/>
        </authorList>
    </citation>
    <scope>NUCLEOTIDE SEQUENCE [LARGE SCALE GENOMIC DNA]</scope>
    <source>
        <strain evidence="3 4">DSM 45779</strain>
    </source>
</reference>
<accession>A0A4Q7V3V6</accession>
<comment type="caution">
    <text evidence="3">The sequence shown here is derived from an EMBL/GenBank/DDBJ whole genome shotgun (WGS) entry which is preliminary data.</text>
</comment>
<sequence>MSTTAPIPTERSTGGAARARPQRRPGRGARDRKGTPGSGRQRRDGLERLRVLLAGTMGAILAGYTMMVPLAAVLTASGGEGVSPDGALATAVPLWLAAQQIPLVLDGRQLGVLPLLPTIAVFTVVTIASGWSVRRLGGRVRHDAGAVVASQAGAAAVVAVLGGALLPQDMAVTAPWASMVGAGLVAGSAAGVGVLRACGLPETWRERLQGWPAAGLAGARAGAAGLVLSGALVLLAGLLGHAPEVARSFATLAPGAGAGLGVALLAVAYLPNALLGGMAWALGPGVDVGAARNGPFGAVDGAMPPFPLFAAFPTAPVSVGAVLVLLLPLGAGVAAGVVCSRSLGPVADRTDRLAAAGVAAAVTAAGAGLGAAIAGGRLADGPYDPVTLSGWLVFLAALLLVGLPAVAVCMGLDRSATGAGRARGVAEARRTARADAGRPGSPRAGTGRSAAARAAAARAAGRAASAEHSDEPVARRPGTRRPAGDDEGRDGGEDGGDDRRAGSRTPSGRGTASRDARARTADGPSRRSGPATPEAEHDEPPRTVADLVARRERESAAPHPDED</sequence>